<evidence type="ECO:0000256" key="1">
    <source>
        <dbReference type="ARBA" id="ARBA00022729"/>
    </source>
</evidence>
<evidence type="ECO:0000256" key="4">
    <source>
        <dbReference type="SAM" id="MobiDB-lite"/>
    </source>
</evidence>
<feature type="domain" description="Pectinesterase inhibitor" evidence="6">
    <location>
        <begin position="240"/>
        <end position="391"/>
    </location>
</feature>
<evidence type="ECO:0000256" key="2">
    <source>
        <dbReference type="ARBA" id="ARBA00023157"/>
    </source>
</evidence>
<evidence type="ECO:0000313" key="7">
    <source>
        <dbReference type="EMBL" id="KAF3454549.1"/>
    </source>
</evidence>
<dbReference type="InterPro" id="IPR006501">
    <property type="entry name" value="Pectinesterase_inhib_dom"/>
</dbReference>
<reference evidence="7" key="1">
    <citation type="submission" date="2020-03" db="EMBL/GenBank/DDBJ databases">
        <title>A high-quality chromosome-level genome assembly of a woody plant with both climbing and erect habits, Rhamnella rubrinervis.</title>
        <authorList>
            <person name="Lu Z."/>
            <person name="Yang Y."/>
            <person name="Zhu X."/>
            <person name="Sun Y."/>
        </authorList>
    </citation>
    <scope>NUCLEOTIDE SEQUENCE</scope>
    <source>
        <strain evidence="7">BYM</strain>
        <tissue evidence="7">Leaf</tissue>
    </source>
</reference>
<feature type="domain" description="Pectinesterase inhibitor" evidence="6">
    <location>
        <begin position="24"/>
        <end position="169"/>
    </location>
</feature>
<keyword evidence="8" id="KW-1185">Reference proteome</keyword>
<dbReference type="InterPro" id="IPR052421">
    <property type="entry name" value="PCW_Enzyme_Inhibitor"/>
</dbReference>
<dbReference type="OrthoDB" id="1899334at2759"/>
<feature type="domain" description="Pectinesterase inhibitor" evidence="6">
    <location>
        <begin position="399"/>
        <end position="544"/>
    </location>
</feature>
<sequence>MKPTSSVYVLILVPLLFSHLHESNAKGQINNACGGSLYKDLCISTLKKDASYKGANLCDLAKIALKAATDNATAIQKQISQMQMSESHTDLKKSLADCKENYESAVSQLQKSEEALLSKRYNDVNAWVTAAMSDLESCGDGFEEEGLKASPILNMNTILSHLCSNVLAITNKLSESGSTPSPSPSPPTSASSSSSTSSPTSASSSSSTSPPTSASTPTSGSTSSSTPTPTPSSRSTSSSTTTPSSMSTSSSTPSSRSSYKEPVGKVESAFRGDIGETKLFELAKTALKAFITNATAIHKQVSEIQMPDSHTDLKKSLADCKENYKNAFSQLQKCNEALESKRYTDVKTWVSAAMSDIESCGDGFKEEGLKASPLLNLNNIFKQQCSNVLAIVNKLCASGSVSAGSTTAKLTPHPAADQGAKAGSANKWATLCDQAKTGIKAITESAMAIQKEVSGLLVESSQSGLNIKKNLKDCKENYQNAVFQLKKCQDALEAKRYNDVNQWVSAAMTDAQSCAESFAAEDAKSPICEKSKVFKQQCSNILAVTNQLAASQTSA</sequence>
<dbReference type="CDD" id="cd15801">
    <property type="entry name" value="PMEI-like_1"/>
    <property type="match status" value="1"/>
</dbReference>
<dbReference type="SMART" id="SM00856">
    <property type="entry name" value="PMEI"/>
    <property type="match status" value="3"/>
</dbReference>
<organism evidence="7 8">
    <name type="scientific">Rhamnella rubrinervis</name>
    <dbReference type="NCBI Taxonomy" id="2594499"/>
    <lineage>
        <taxon>Eukaryota</taxon>
        <taxon>Viridiplantae</taxon>
        <taxon>Streptophyta</taxon>
        <taxon>Embryophyta</taxon>
        <taxon>Tracheophyta</taxon>
        <taxon>Spermatophyta</taxon>
        <taxon>Magnoliopsida</taxon>
        <taxon>eudicotyledons</taxon>
        <taxon>Gunneridae</taxon>
        <taxon>Pentapetalae</taxon>
        <taxon>rosids</taxon>
        <taxon>fabids</taxon>
        <taxon>Rosales</taxon>
        <taxon>Rhamnaceae</taxon>
        <taxon>rhamnoid group</taxon>
        <taxon>Rhamneae</taxon>
        <taxon>Rhamnella</taxon>
    </lineage>
</organism>
<dbReference type="PANTHER" id="PTHR36710">
    <property type="entry name" value="PECTINESTERASE INHIBITOR-LIKE"/>
    <property type="match status" value="1"/>
</dbReference>
<feature type="region of interest" description="Disordered" evidence="4">
    <location>
        <begin position="174"/>
        <end position="263"/>
    </location>
</feature>
<dbReference type="EMBL" id="VOIH02000002">
    <property type="protein sequence ID" value="KAF3454549.1"/>
    <property type="molecule type" value="Genomic_DNA"/>
</dbReference>
<accession>A0A8K0MQN4</accession>
<evidence type="ECO:0000256" key="3">
    <source>
        <dbReference type="ARBA" id="ARBA00038471"/>
    </source>
</evidence>
<protein>
    <recommendedName>
        <fullName evidence="6">Pectinesterase inhibitor domain-containing protein</fullName>
    </recommendedName>
</protein>
<evidence type="ECO:0000313" key="8">
    <source>
        <dbReference type="Proteomes" id="UP000796880"/>
    </source>
</evidence>
<dbReference type="PANTHER" id="PTHR36710:SF18">
    <property type="entry name" value="PECTINESTERASE INHIBITOR 5-RELATED"/>
    <property type="match status" value="1"/>
</dbReference>
<evidence type="ECO:0000256" key="5">
    <source>
        <dbReference type="SAM" id="SignalP"/>
    </source>
</evidence>
<comment type="similarity">
    <text evidence="3">Belongs to the PMEI family.</text>
</comment>
<comment type="caution">
    <text evidence="7">The sequence shown here is derived from an EMBL/GenBank/DDBJ whole genome shotgun (WGS) entry which is preliminary data.</text>
</comment>
<evidence type="ECO:0000259" key="6">
    <source>
        <dbReference type="SMART" id="SM00856"/>
    </source>
</evidence>
<name>A0A8K0MQN4_9ROSA</name>
<dbReference type="SUPFAM" id="SSF101148">
    <property type="entry name" value="Plant invertase/pectin methylesterase inhibitor"/>
    <property type="match status" value="3"/>
</dbReference>
<dbReference type="NCBIfam" id="TIGR01614">
    <property type="entry name" value="PME_inhib"/>
    <property type="match status" value="3"/>
</dbReference>
<dbReference type="Gene3D" id="1.20.140.40">
    <property type="entry name" value="Invertase/pectin methylesterase inhibitor family protein"/>
    <property type="match status" value="3"/>
</dbReference>
<feature type="chain" id="PRO_5035436173" description="Pectinesterase inhibitor domain-containing protein" evidence="5">
    <location>
        <begin position="26"/>
        <end position="555"/>
    </location>
</feature>
<dbReference type="InterPro" id="IPR035513">
    <property type="entry name" value="Invertase/methylesterase_inhib"/>
</dbReference>
<proteinExistence type="inferred from homology"/>
<keyword evidence="1 5" id="KW-0732">Signal</keyword>
<keyword evidence="2" id="KW-1015">Disulfide bond</keyword>
<feature type="signal peptide" evidence="5">
    <location>
        <begin position="1"/>
        <end position="25"/>
    </location>
</feature>
<dbReference type="Pfam" id="PF04043">
    <property type="entry name" value="PMEI"/>
    <property type="match status" value="3"/>
</dbReference>
<dbReference type="GO" id="GO:0004857">
    <property type="term" value="F:enzyme inhibitor activity"/>
    <property type="evidence" value="ECO:0007669"/>
    <property type="project" value="InterPro"/>
</dbReference>
<dbReference type="Proteomes" id="UP000796880">
    <property type="component" value="Unassembled WGS sequence"/>
</dbReference>
<gene>
    <name evidence="7" type="ORF">FNV43_RR04997</name>
</gene>
<dbReference type="AlphaFoldDB" id="A0A8K0MQN4"/>
<feature type="compositionally biased region" description="Low complexity" evidence="4">
    <location>
        <begin position="188"/>
        <end position="257"/>
    </location>
</feature>